<gene>
    <name evidence="1" type="ORF">SLEP1_g44092</name>
</gene>
<proteinExistence type="predicted"/>
<organism evidence="1 2">
    <name type="scientific">Rubroshorea leprosula</name>
    <dbReference type="NCBI Taxonomy" id="152421"/>
    <lineage>
        <taxon>Eukaryota</taxon>
        <taxon>Viridiplantae</taxon>
        <taxon>Streptophyta</taxon>
        <taxon>Embryophyta</taxon>
        <taxon>Tracheophyta</taxon>
        <taxon>Spermatophyta</taxon>
        <taxon>Magnoliopsida</taxon>
        <taxon>eudicotyledons</taxon>
        <taxon>Gunneridae</taxon>
        <taxon>Pentapetalae</taxon>
        <taxon>rosids</taxon>
        <taxon>malvids</taxon>
        <taxon>Malvales</taxon>
        <taxon>Dipterocarpaceae</taxon>
        <taxon>Rubroshorea</taxon>
    </lineage>
</organism>
<reference evidence="1 2" key="1">
    <citation type="journal article" date="2021" name="Commun. Biol.">
        <title>The genome of Shorea leprosula (Dipterocarpaceae) highlights the ecological relevance of drought in aseasonal tropical rainforests.</title>
        <authorList>
            <person name="Ng K.K.S."/>
            <person name="Kobayashi M.J."/>
            <person name="Fawcett J.A."/>
            <person name="Hatakeyama M."/>
            <person name="Paape T."/>
            <person name="Ng C.H."/>
            <person name="Ang C.C."/>
            <person name="Tnah L.H."/>
            <person name="Lee C.T."/>
            <person name="Nishiyama T."/>
            <person name="Sese J."/>
            <person name="O'Brien M.J."/>
            <person name="Copetti D."/>
            <person name="Mohd Noor M.I."/>
            <person name="Ong R.C."/>
            <person name="Putra M."/>
            <person name="Sireger I.Z."/>
            <person name="Indrioko S."/>
            <person name="Kosugi Y."/>
            <person name="Izuno A."/>
            <person name="Isagi Y."/>
            <person name="Lee S.L."/>
            <person name="Shimizu K.K."/>
        </authorList>
    </citation>
    <scope>NUCLEOTIDE SEQUENCE [LARGE SCALE GENOMIC DNA]</scope>
    <source>
        <strain evidence="1">214</strain>
    </source>
</reference>
<comment type="caution">
    <text evidence="1">The sequence shown here is derived from an EMBL/GenBank/DDBJ whole genome shotgun (WGS) entry which is preliminary data.</text>
</comment>
<dbReference type="EMBL" id="BPVZ01000113">
    <property type="protein sequence ID" value="GKV35888.1"/>
    <property type="molecule type" value="Genomic_DNA"/>
</dbReference>
<evidence type="ECO:0000313" key="1">
    <source>
        <dbReference type="EMBL" id="GKV35888.1"/>
    </source>
</evidence>
<keyword evidence="2" id="KW-1185">Reference proteome</keyword>
<name>A0AAV5LF43_9ROSI</name>
<accession>A0AAV5LF43</accession>
<evidence type="ECO:0000313" key="2">
    <source>
        <dbReference type="Proteomes" id="UP001054252"/>
    </source>
</evidence>
<protein>
    <submittedName>
        <fullName evidence="1">Uncharacterized protein</fullName>
    </submittedName>
</protein>
<dbReference type="Proteomes" id="UP001054252">
    <property type="component" value="Unassembled WGS sequence"/>
</dbReference>
<sequence length="38" mass="4397">MAIILQRGSAEARLHALTIFRKMAKTTSSYNWNFLLQD</sequence>
<dbReference type="AlphaFoldDB" id="A0AAV5LF43"/>